<sequence length="134" mass="14413">MAPVKAASQMCKILIYKPSLCGLWSQKGAGPAIVPDVLSGYARMSIFRTSLPHSGKSPSITMTLLLKAFCQRLGQAFQARGMLQLGMLDGIVATLEENARKDRLRALYPTSTTFGSFADGPTATAMQPPTTHPR</sequence>
<organism evidence="1 2">
    <name type="scientific">Acetobacter orientalis</name>
    <dbReference type="NCBI Taxonomy" id="146474"/>
    <lineage>
        <taxon>Bacteria</taxon>
        <taxon>Pseudomonadati</taxon>
        <taxon>Pseudomonadota</taxon>
        <taxon>Alphaproteobacteria</taxon>
        <taxon>Acetobacterales</taxon>
        <taxon>Acetobacteraceae</taxon>
        <taxon>Acetobacter</taxon>
    </lineage>
</organism>
<dbReference type="Proteomes" id="UP000194639">
    <property type="component" value="Unassembled WGS sequence"/>
</dbReference>
<protein>
    <submittedName>
        <fullName evidence="1">Uncharacterized protein</fullName>
    </submittedName>
</protein>
<proteinExistence type="predicted"/>
<reference evidence="1 2" key="1">
    <citation type="submission" date="2014-06" db="EMBL/GenBank/DDBJ databases">
        <authorList>
            <person name="Ju J."/>
            <person name="Zhang J."/>
        </authorList>
    </citation>
    <scope>NUCLEOTIDE SEQUENCE [LARGE SCALE GENOMIC DNA]</scope>
    <source>
        <strain evidence="1">DmW_045</strain>
    </source>
</reference>
<comment type="caution">
    <text evidence="1">The sequence shown here is derived from an EMBL/GenBank/DDBJ whole genome shotgun (WGS) entry which is preliminary data.</text>
</comment>
<evidence type="ECO:0000313" key="1">
    <source>
        <dbReference type="EMBL" id="OUI80618.1"/>
    </source>
</evidence>
<dbReference type="AlphaFoldDB" id="A0A252A0K2"/>
<dbReference type="EMBL" id="JOMO01000030">
    <property type="protein sequence ID" value="OUI80618.1"/>
    <property type="molecule type" value="Genomic_DNA"/>
</dbReference>
<gene>
    <name evidence="1" type="ORF">HK12_07745</name>
</gene>
<evidence type="ECO:0000313" key="2">
    <source>
        <dbReference type="Proteomes" id="UP000194639"/>
    </source>
</evidence>
<name>A0A252A0K2_9PROT</name>
<accession>A0A252A0K2</accession>